<dbReference type="EMBL" id="MCFC01000014">
    <property type="protein sequence ID" value="ORY31604.1"/>
    <property type="molecule type" value="Genomic_DNA"/>
</dbReference>
<keyword evidence="1" id="KW-1133">Transmembrane helix</keyword>
<reference evidence="2 3" key="1">
    <citation type="submission" date="2016-07" db="EMBL/GenBank/DDBJ databases">
        <title>Pervasive Adenine N6-methylation of Active Genes in Fungi.</title>
        <authorList>
            <consortium name="DOE Joint Genome Institute"/>
            <person name="Mondo S.J."/>
            <person name="Dannebaum R.O."/>
            <person name="Kuo R.C."/>
            <person name="Labutti K."/>
            <person name="Haridas S."/>
            <person name="Kuo A."/>
            <person name="Salamov A."/>
            <person name="Ahrendt S.R."/>
            <person name="Lipzen A."/>
            <person name="Sullivan W."/>
            <person name="Andreopoulos W.B."/>
            <person name="Clum A."/>
            <person name="Lindquist E."/>
            <person name="Daum C."/>
            <person name="Ramamoorthy G.K."/>
            <person name="Gryganskyi A."/>
            <person name="Culley D."/>
            <person name="Magnuson J.K."/>
            <person name="James T.Y."/>
            <person name="O'Malley M.A."/>
            <person name="Stajich J.E."/>
            <person name="Spatafora J.W."/>
            <person name="Visel A."/>
            <person name="Grigoriev I.V."/>
        </authorList>
    </citation>
    <scope>NUCLEOTIDE SEQUENCE [LARGE SCALE GENOMIC DNA]</scope>
    <source>
        <strain evidence="2 3">68-887.2</strain>
    </source>
</reference>
<comment type="caution">
    <text evidence="2">The sequence shown here is derived from an EMBL/GenBank/DDBJ whole genome shotgun (WGS) entry which is preliminary data.</text>
</comment>
<organism evidence="2 3">
    <name type="scientific">Naematelia encephala</name>
    <dbReference type="NCBI Taxonomy" id="71784"/>
    <lineage>
        <taxon>Eukaryota</taxon>
        <taxon>Fungi</taxon>
        <taxon>Dikarya</taxon>
        <taxon>Basidiomycota</taxon>
        <taxon>Agaricomycotina</taxon>
        <taxon>Tremellomycetes</taxon>
        <taxon>Tremellales</taxon>
        <taxon>Naemateliaceae</taxon>
        <taxon>Naematelia</taxon>
    </lineage>
</organism>
<keyword evidence="1" id="KW-0472">Membrane</keyword>
<feature type="transmembrane region" description="Helical" evidence="1">
    <location>
        <begin position="41"/>
        <end position="60"/>
    </location>
</feature>
<accession>A0A1Y2BA11</accession>
<keyword evidence="1" id="KW-0812">Transmembrane</keyword>
<dbReference type="Proteomes" id="UP000193986">
    <property type="component" value="Unassembled WGS sequence"/>
</dbReference>
<sequence>MKRKVHRHFLQPTPSFLLHFAAMTLQRHSNIQKPMALHHRVWFCSFSSGFLTSCVLILIHTRPLDYVKLLAPYYREDNTCSNLFQLFLLEEH</sequence>
<evidence type="ECO:0000256" key="1">
    <source>
        <dbReference type="SAM" id="Phobius"/>
    </source>
</evidence>
<dbReference type="AlphaFoldDB" id="A0A1Y2BA11"/>
<evidence type="ECO:0000313" key="2">
    <source>
        <dbReference type="EMBL" id="ORY31604.1"/>
    </source>
</evidence>
<keyword evidence="3" id="KW-1185">Reference proteome</keyword>
<name>A0A1Y2BA11_9TREE</name>
<gene>
    <name evidence="2" type="ORF">BCR39DRAFT_525878</name>
</gene>
<dbReference type="InParanoid" id="A0A1Y2BA11"/>
<proteinExistence type="predicted"/>
<protein>
    <submittedName>
        <fullName evidence="2">Uncharacterized protein</fullName>
    </submittedName>
</protein>
<evidence type="ECO:0000313" key="3">
    <source>
        <dbReference type="Proteomes" id="UP000193986"/>
    </source>
</evidence>